<dbReference type="InterPro" id="IPR052336">
    <property type="entry name" value="MlaD_Phospholipid_Transporter"/>
</dbReference>
<gene>
    <name evidence="4" type="ORF">K239x_11320</name>
</gene>
<protein>
    <submittedName>
        <fullName evidence="4">Serine endoprotease</fullName>
    </submittedName>
</protein>
<keyword evidence="4" id="KW-0645">Protease</keyword>
<keyword evidence="2" id="KW-0812">Transmembrane</keyword>
<feature type="coiled-coil region" evidence="1">
    <location>
        <begin position="377"/>
        <end position="404"/>
    </location>
</feature>
<dbReference type="InterPro" id="IPR036034">
    <property type="entry name" value="PDZ_sf"/>
</dbReference>
<evidence type="ECO:0000256" key="1">
    <source>
        <dbReference type="SAM" id="Coils"/>
    </source>
</evidence>
<accession>A0A517NPZ7</accession>
<dbReference type="GO" id="GO:0008233">
    <property type="term" value="F:peptidase activity"/>
    <property type="evidence" value="ECO:0007669"/>
    <property type="project" value="UniProtKB-KW"/>
</dbReference>
<feature type="transmembrane region" description="Helical" evidence="2">
    <location>
        <begin position="12"/>
        <end position="33"/>
    </location>
</feature>
<organism evidence="4 5">
    <name type="scientific">Stieleria marina</name>
    <dbReference type="NCBI Taxonomy" id="1930275"/>
    <lineage>
        <taxon>Bacteria</taxon>
        <taxon>Pseudomonadati</taxon>
        <taxon>Planctomycetota</taxon>
        <taxon>Planctomycetia</taxon>
        <taxon>Pirellulales</taxon>
        <taxon>Pirellulaceae</taxon>
        <taxon>Stieleria</taxon>
    </lineage>
</organism>
<dbReference type="GO" id="GO:0006508">
    <property type="term" value="P:proteolysis"/>
    <property type="evidence" value="ECO:0007669"/>
    <property type="project" value="UniProtKB-KW"/>
</dbReference>
<sequence>MTEVFRQRNAQRIVGTSILLLLIVAAATILLLLHKNEFFSESNEYYLQADQSQLRGLRKSMDVRILGEPVGTVNDISYVGSSNEVRLTMQVKVHEDDTKNVIWENSQIVVARSFGIGEPYLEIERGIDLLGAIVSNLLDQEANAIRTAGAKARGVKIQRLVEGSPAQQAELKKGDIITSFNGAPVNNLGELYDYMSRVARGSQLFVGIHGREYPVAVTAKLVEPKRLEAGGTIIQFQPEPDRLEELTSKLSLVQESIANVESSMVDTLGETNKNMTDSLVPTLNQFMKTGESLEKTSDDVRDKTLKRVGETLARIDESTRVFNDKLDQIAQSFNGLVDERAGPAFDSFNQASEQFGEASSSLKETSDTIGTETTVAMKDLQKAAQTLNEVLDQSREVVDVLQSEVNQLPGTAAKINRAAGQANMAINGANDVIDGVKDHWLIRRSVKRNQEKKAGVKRTGPLRSLFGH</sequence>
<reference evidence="4 5" key="1">
    <citation type="submission" date="2019-02" db="EMBL/GenBank/DDBJ databases">
        <title>Deep-cultivation of Planctomycetes and their phenomic and genomic characterization uncovers novel biology.</title>
        <authorList>
            <person name="Wiegand S."/>
            <person name="Jogler M."/>
            <person name="Boedeker C."/>
            <person name="Pinto D."/>
            <person name="Vollmers J."/>
            <person name="Rivas-Marin E."/>
            <person name="Kohn T."/>
            <person name="Peeters S.H."/>
            <person name="Heuer A."/>
            <person name="Rast P."/>
            <person name="Oberbeckmann S."/>
            <person name="Bunk B."/>
            <person name="Jeske O."/>
            <person name="Meyerdierks A."/>
            <person name="Storesund J.E."/>
            <person name="Kallscheuer N."/>
            <person name="Luecker S."/>
            <person name="Lage O.M."/>
            <person name="Pohl T."/>
            <person name="Merkel B.J."/>
            <person name="Hornburger P."/>
            <person name="Mueller R.-W."/>
            <person name="Bruemmer F."/>
            <person name="Labrenz M."/>
            <person name="Spormann A.M."/>
            <person name="Op den Camp H."/>
            <person name="Overmann J."/>
            <person name="Amann R."/>
            <person name="Jetten M.S.M."/>
            <person name="Mascher T."/>
            <person name="Medema M.H."/>
            <person name="Devos D.P."/>
            <person name="Kaster A.-K."/>
            <person name="Ovreas L."/>
            <person name="Rohde M."/>
            <person name="Galperin M.Y."/>
            <person name="Jogler C."/>
        </authorList>
    </citation>
    <scope>NUCLEOTIDE SEQUENCE [LARGE SCALE GENOMIC DNA]</scope>
    <source>
        <strain evidence="4 5">K23_9</strain>
    </source>
</reference>
<dbReference type="RefSeq" id="WP_145416711.1">
    <property type="nucleotide sequence ID" value="NZ_CP036526.1"/>
</dbReference>
<dbReference type="Proteomes" id="UP000319817">
    <property type="component" value="Chromosome"/>
</dbReference>
<keyword evidence="4" id="KW-0378">Hydrolase</keyword>
<keyword evidence="1" id="KW-0175">Coiled coil</keyword>
<dbReference type="AlphaFoldDB" id="A0A517NPZ7"/>
<evidence type="ECO:0000313" key="4">
    <source>
        <dbReference type="EMBL" id="QDT09187.1"/>
    </source>
</evidence>
<keyword evidence="2" id="KW-1133">Transmembrane helix</keyword>
<dbReference type="InterPro" id="IPR003399">
    <property type="entry name" value="Mce/MlaD"/>
</dbReference>
<keyword evidence="2" id="KW-0472">Membrane</keyword>
<dbReference type="Pfam" id="PF13180">
    <property type="entry name" value="PDZ_2"/>
    <property type="match status" value="1"/>
</dbReference>
<dbReference type="PROSITE" id="PS50106">
    <property type="entry name" value="PDZ"/>
    <property type="match status" value="1"/>
</dbReference>
<dbReference type="OrthoDB" id="266214at2"/>
<dbReference type="PANTHER" id="PTHR33371:SF4">
    <property type="entry name" value="INTERMEMBRANE PHOSPHOLIPID TRANSPORT SYSTEM BINDING PROTEIN MLAD"/>
    <property type="match status" value="1"/>
</dbReference>
<dbReference type="InterPro" id="IPR001478">
    <property type="entry name" value="PDZ"/>
</dbReference>
<dbReference type="Gene3D" id="2.30.42.10">
    <property type="match status" value="1"/>
</dbReference>
<evidence type="ECO:0000313" key="5">
    <source>
        <dbReference type="Proteomes" id="UP000319817"/>
    </source>
</evidence>
<dbReference type="EMBL" id="CP036526">
    <property type="protein sequence ID" value="QDT09187.1"/>
    <property type="molecule type" value="Genomic_DNA"/>
</dbReference>
<name>A0A517NPZ7_9BACT</name>
<feature type="domain" description="PDZ" evidence="3">
    <location>
        <begin position="120"/>
        <end position="188"/>
    </location>
</feature>
<proteinExistence type="predicted"/>
<dbReference type="SUPFAM" id="SSF50156">
    <property type="entry name" value="PDZ domain-like"/>
    <property type="match status" value="1"/>
</dbReference>
<dbReference type="PANTHER" id="PTHR33371">
    <property type="entry name" value="INTERMEMBRANE PHOSPHOLIPID TRANSPORT SYSTEM BINDING PROTEIN MLAD-RELATED"/>
    <property type="match status" value="1"/>
</dbReference>
<evidence type="ECO:0000256" key="2">
    <source>
        <dbReference type="SAM" id="Phobius"/>
    </source>
</evidence>
<dbReference type="Pfam" id="PF02470">
    <property type="entry name" value="MlaD"/>
    <property type="match status" value="1"/>
</dbReference>
<evidence type="ECO:0000259" key="3">
    <source>
        <dbReference type="PROSITE" id="PS50106"/>
    </source>
</evidence>
<keyword evidence="5" id="KW-1185">Reference proteome</keyword>